<sequence length="94" mass="10839">MLLRSDDFAFVGYDKPLRTFFISAFVQETDDYEEPEVWHGTSLEEFSSLEHLVKELEKKGFRIKGLKQEQIISMLIEAGQPSDPSLAERLGLLF</sequence>
<comment type="caution">
    <text evidence="1">The sequence shown here is derived from an EMBL/GenBank/DDBJ whole genome shotgun (WGS) entry which is preliminary data.</text>
</comment>
<dbReference type="Proteomes" id="UP000215590">
    <property type="component" value="Unassembled WGS sequence"/>
</dbReference>
<accession>A0A256FSA5</accession>
<gene>
    <name evidence="1" type="ORF">CEV31_4347</name>
</gene>
<protein>
    <submittedName>
        <fullName evidence="1">Uncharacterized protein</fullName>
    </submittedName>
</protein>
<dbReference type="AlphaFoldDB" id="A0A256FSA5"/>
<dbReference type="EMBL" id="NNRJ01000031">
    <property type="protein sequence ID" value="OYR17620.1"/>
    <property type="molecule type" value="Genomic_DNA"/>
</dbReference>
<keyword evidence="2" id="KW-1185">Reference proteome</keyword>
<evidence type="ECO:0000313" key="1">
    <source>
        <dbReference type="EMBL" id="OYR17620.1"/>
    </source>
</evidence>
<evidence type="ECO:0000313" key="2">
    <source>
        <dbReference type="Proteomes" id="UP000215590"/>
    </source>
</evidence>
<proteinExistence type="predicted"/>
<reference evidence="1 2" key="1">
    <citation type="submission" date="2017-07" db="EMBL/GenBank/DDBJ databases">
        <title>Phylogenetic study on the rhizospheric bacterium Ochrobactrum sp. A44.</title>
        <authorList>
            <person name="Krzyzanowska D.M."/>
            <person name="Ossowicki A."/>
            <person name="Rajewska M."/>
            <person name="Maciag T."/>
            <person name="Kaczynski Z."/>
            <person name="Czerwicka M."/>
            <person name="Jafra S."/>
        </authorList>
    </citation>
    <scope>NUCLEOTIDE SEQUENCE [LARGE SCALE GENOMIC DNA]</scope>
    <source>
        <strain evidence="1 2">DSM 7216</strain>
    </source>
</reference>
<name>A0A256FSA5_9HYPH</name>
<organism evidence="1 2">
    <name type="scientific">Brucella thiophenivorans</name>
    <dbReference type="NCBI Taxonomy" id="571255"/>
    <lineage>
        <taxon>Bacteria</taxon>
        <taxon>Pseudomonadati</taxon>
        <taxon>Pseudomonadota</taxon>
        <taxon>Alphaproteobacteria</taxon>
        <taxon>Hyphomicrobiales</taxon>
        <taxon>Brucellaceae</taxon>
        <taxon>Brucella/Ochrobactrum group</taxon>
        <taxon>Brucella</taxon>
    </lineage>
</organism>